<keyword evidence="1" id="KW-0812">Transmembrane</keyword>
<gene>
    <name evidence="2" type="ORF">F1B92_02060</name>
</gene>
<reference evidence="2 3" key="2">
    <citation type="submission" date="2020-03" db="EMBL/GenBank/DDBJ databases">
        <title>Campylobacter portucalensis sp. nov., a new species of Campylobacter isolated from the reproductive tract of bulls.</title>
        <authorList>
            <person name="Silva M.F."/>
            <person name="Pereira G."/>
            <person name="Carneiro C."/>
            <person name="Hemphill A."/>
            <person name="Mateus L."/>
            <person name="Lopes-Da-Costa L."/>
            <person name="Silva E."/>
        </authorList>
    </citation>
    <scope>NUCLEOTIDE SEQUENCE [LARGE SCALE GENOMIC DNA]</scope>
    <source>
        <strain evidence="2 3">FMV-PI01</strain>
    </source>
</reference>
<keyword evidence="1" id="KW-0472">Membrane</keyword>
<keyword evidence="1" id="KW-1133">Transmembrane helix</keyword>
<reference evidence="2 3" key="1">
    <citation type="submission" date="2019-09" db="EMBL/GenBank/DDBJ databases">
        <authorList>
            <person name="Silva M."/>
            <person name="Pereira G."/>
            <person name="Lopes-Da-Costa L."/>
            <person name="Silva E."/>
        </authorList>
    </citation>
    <scope>NUCLEOTIDE SEQUENCE [LARGE SCALE GENOMIC DNA]</scope>
    <source>
        <strain evidence="2 3">FMV-PI01</strain>
    </source>
</reference>
<sequence length="749" mass="86459">MNLIKFIFKILFFNLLFLNLVYSYPDSKEIDLEYYSDLDPRFAGFKIISENDFHSSSDPDVFYIYFQKESKEYNSELKKYIHKIFNDFYTFNKKDAKERLYRYNYDTVDDPEPFEVGQIIFIPNEKRILELKGYYYISSYYTPYVRLGHYVEYPLSEKYIGPLTSRYLFATDCDSNRYYNPISGSCKPCPENLVSDTKGSCICENGTFNQSNGKCEGSDKKDDKRPQWCPNPMIYKNKKSFDKNIEECLPNPNIDKKQCESMGMQYHSCFDIFDEREFFTCMRVPEGCYHQKTVNKYKAEIKLDNDLFISSGFMFNIPIQGIKNGLSSFSKFIKNLFKNPNPKFPNPNLLEYKPQIIDIKATNKGPVPVWSLKPATNEDIILNSLYLKTGKIPKDIKATNLKNIDKSPQELVTVPPKFSKFDLPNDLSISKMENNSFIAAKLKDNSKPIPTQNVKDKFIDIKIEYDLSSMFKENNKPSSNLPIRIKKTFESPKKSQYEGKITTPDKSVIDIKINENFITPNRKIQDIELIYDYFSPSGKKRFTTGYVNTIDSSGKISNSVPKQGKITDIKTKKTTTNKDLSNPPAQSLDLSKIQDFLNKTNSKIDKLDKTISDIKAQKKTDWEYKPNKDIDSAFSSLRSEMANFEVSVNDAFNFLNNTKNDINKLMNDFNSALEIFEEGIEAPKIPNGICPFNISGPSPGSGKVNVFSIDPCEFVSPYKSILTLFFTFWFSFEIILFSLKYLFKVGGNE</sequence>
<dbReference type="RefSeq" id="WP_154570260.1">
    <property type="nucleotide sequence ID" value="NZ_VWSJ01000005.1"/>
</dbReference>
<evidence type="ECO:0000313" key="3">
    <source>
        <dbReference type="Proteomes" id="UP000476338"/>
    </source>
</evidence>
<dbReference type="EMBL" id="VWSJ01000005">
    <property type="protein sequence ID" value="MSN95989.1"/>
    <property type="molecule type" value="Genomic_DNA"/>
</dbReference>
<proteinExistence type="predicted"/>
<accession>A0A6L5WGA7</accession>
<evidence type="ECO:0000256" key="1">
    <source>
        <dbReference type="SAM" id="Phobius"/>
    </source>
</evidence>
<protein>
    <submittedName>
        <fullName evidence="2">Uncharacterized protein</fullName>
    </submittedName>
</protein>
<evidence type="ECO:0000313" key="2">
    <source>
        <dbReference type="EMBL" id="MSN95989.1"/>
    </source>
</evidence>
<comment type="caution">
    <text evidence="2">The sequence shown here is derived from an EMBL/GenBank/DDBJ whole genome shotgun (WGS) entry which is preliminary data.</text>
</comment>
<feature type="transmembrane region" description="Helical" evidence="1">
    <location>
        <begin position="721"/>
        <end position="743"/>
    </location>
</feature>
<organism evidence="2 3">
    <name type="scientific">Campylobacter portucalensis</name>
    <dbReference type="NCBI Taxonomy" id="2608384"/>
    <lineage>
        <taxon>Bacteria</taxon>
        <taxon>Pseudomonadati</taxon>
        <taxon>Campylobacterota</taxon>
        <taxon>Epsilonproteobacteria</taxon>
        <taxon>Campylobacterales</taxon>
        <taxon>Campylobacteraceae</taxon>
        <taxon>Campylobacter</taxon>
    </lineage>
</organism>
<dbReference type="AlphaFoldDB" id="A0A6L5WGA7"/>
<keyword evidence="3" id="KW-1185">Reference proteome</keyword>
<name>A0A6L5WGA7_9BACT</name>
<dbReference type="Proteomes" id="UP000476338">
    <property type="component" value="Unassembled WGS sequence"/>
</dbReference>